<feature type="region of interest" description="Disordered" evidence="1">
    <location>
        <begin position="106"/>
        <end position="130"/>
    </location>
</feature>
<dbReference type="OrthoDB" id="2526154at2759"/>
<evidence type="ECO:0000313" key="3">
    <source>
        <dbReference type="Proteomes" id="UP000320762"/>
    </source>
</evidence>
<feature type="compositionally biased region" description="Polar residues" evidence="1">
    <location>
        <begin position="320"/>
        <end position="330"/>
    </location>
</feature>
<reference evidence="2 3" key="1">
    <citation type="journal article" date="2019" name="New Phytol.">
        <title>Comparative genomics reveals unique wood-decay strategies and fruiting body development in the Schizophyllaceae.</title>
        <authorList>
            <person name="Almasi E."/>
            <person name="Sahu N."/>
            <person name="Krizsan K."/>
            <person name="Balint B."/>
            <person name="Kovacs G.M."/>
            <person name="Kiss B."/>
            <person name="Cseklye J."/>
            <person name="Drula E."/>
            <person name="Henrissat B."/>
            <person name="Nagy I."/>
            <person name="Chovatia M."/>
            <person name="Adam C."/>
            <person name="LaButti K."/>
            <person name="Lipzen A."/>
            <person name="Riley R."/>
            <person name="Grigoriev I.V."/>
            <person name="Nagy L.G."/>
        </authorList>
    </citation>
    <scope>NUCLEOTIDE SEQUENCE [LARGE SCALE GENOMIC DNA]</scope>
    <source>
        <strain evidence="2 3">NL-1724</strain>
    </source>
</reference>
<feature type="compositionally biased region" description="Pro residues" evidence="1">
    <location>
        <begin position="301"/>
        <end position="313"/>
    </location>
</feature>
<sequence>MPIPTLDTPMRNVRAPSLLATIGVRTPDDEQERDATTPDAFDIRSSFMASSASRRQTTAQQLEARQWPAPRSPLPPHRLAKLANALGVSTPLPVFELSAFPSPGLAPPSPTIPPSPSIARPSTPTPNAPPSVSRFFVHVLPPRYLPHASDPRAQPAEYLAPPPQTATGYHVKFRRGVLVGVQPTIPAQLAAIAREYGLPSTRGIILYLVNSNGAADEDGDGCGPRLSEDVWKQLWTRVVRLEEERIAEERLAPGDYPRRPGTHSPYPSQHRPFLASPLLSSAFPSSSSIPSRDGARSAPPYQYPPPSNFPPPGSSSQPSREGTASSTSTESDLDTPATSADLHDMSSGETVMLGRKTDVVDLTEEPASADSSLPRALLSPLQIHSRTGATPTQLSFFPIIAHVEFHIDPQQATWYKPWVRSRCVTFPDICDRNC</sequence>
<organism evidence="2 3">
    <name type="scientific">Schizophyllum amplum</name>
    <dbReference type="NCBI Taxonomy" id="97359"/>
    <lineage>
        <taxon>Eukaryota</taxon>
        <taxon>Fungi</taxon>
        <taxon>Dikarya</taxon>
        <taxon>Basidiomycota</taxon>
        <taxon>Agaricomycotina</taxon>
        <taxon>Agaricomycetes</taxon>
        <taxon>Agaricomycetidae</taxon>
        <taxon>Agaricales</taxon>
        <taxon>Schizophyllaceae</taxon>
        <taxon>Schizophyllum</taxon>
    </lineage>
</organism>
<feature type="compositionally biased region" description="Low complexity" evidence="1">
    <location>
        <begin position="272"/>
        <end position="291"/>
    </location>
</feature>
<protein>
    <submittedName>
        <fullName evidence="2">Uncharacterized protein</fullName>
    </submittedName>
</protein>
<evidence type="ECO:0000256" key="1">
    <source>
        <dbReference type="SAM" id="MobiDB-lite"/>
    </source>
</evidence>
<keyword evidence="3" id="KW-1185">Reference proteome</keyword>
<feature type="compositionally biased region" description="Pro residues" evidence="1">
    <location>
        <begin position="106"/>
        <end position="116"/>
    </location>
</feature>
<proteinExistence type="predicted"/>
<dbReference type="Proteomes" id="UP000320762">
    <property type="component" value="Unassembled WGS sequence"/>
</dbReference>
<accession>A0A550C9P5</accession>
<feature type="region of interest" description="Disordered" evidence="1">
    <location>
        <begin position="251"/>
        <end position="351"/>
    </location>
</feature>
<dbReference type="EMBL" id="VDMD01000016">
    <property type="protein sequence ID" value="TRM61503.1"/>
    <property type="molecule type" value="Genomic_DNA"/>
</dbReference>
<evidence type="ECO:0000313" key="2">
    <source>
        <dbReference type="EMBL" id="TRM61503.1"/>
    </source>
</evidence>
<gene>
    <name evidence="2" type="ORF">BD626DRAFT_78889</name>
</gene>
<feature type="compositionally biased region" description="Low complexity" evidence="1">
    <location>
        <begin position="44"/>
        <end position="55"/>
    </location>
</feature>
<dbReference type="STRING" id="97359.A0A550C9P5"/>
<feature type="region of interest" description="Disordered" evidence="1">
    <location>
        <begin position="1"/>
        <end position="74"/>
    </location>
</feature>
<dbReference type="AlphaFoldDB" id="A0A550C9P5"/>
<name>A0A550C9P5_9AGAR</name>
<comment type="caution">
    <text evidence="2">The sequence shown here is derived from an EMBL/GenBank/DDBJ whole genome shotgun (WGS) entry which is preliminary data.</text>
</comment>